<feature type="domain" description="Bacterial type II secretion system protein E" evidence="2">
    <location>
        <begin position="119"/>
        <end position="206"/>
    </location>
</feature>
<evidence type="ECO:0000313" key="3">
    <source>
        <dbReference type="EMBL" id="HEC78524.1"/>
    </source>
</evidence>
<organism evidence="3 4">
    <name type="scientific">candidate division WOR-3 bacterium</name>
    <dbReference type="NCBI Taxonomy" id="2052148"/>
    <lineage>
        <taxon>Bacteria</taxon>
        <taxon>Bacteria division WOR-3</taxon>
    </lineage>
</organism>
<evidence type="ECO:0000256" key="1">
    <source>
        <dbReference type="ARBA" id="ARBA00006611"/>
    </source>
</evidence>
<dbReference type="InterPro" id="IPR001482">
    <property type="entry name" value="T2SS/T4SS_dom"/>
</dbReference>
<comment type="caution">
    <text evidence="3">The sequence shown here is derived from an EMBL/GenBank/DDBJ whole genome shotgun (WGS) entry which is preliminary data.</text>
</comment>
<dbReference type="GO" id="GO:0016887">
    <property type="term" value="F:ATP hydrolysis activity"/>
    <property type="evidence" value="ECO:0007669"/>
    <property type="project" value="InterPro"/>
</dbReference>
<dbReference type="EMBL" id="DRIG01000057">
    <property type="protein sequence ID" value="HEC78524.1"/>
    <property type="molecule type" value="Genomic_DNA"/>
</dbReference>
<dbReference type="PANTHER" id="PTHR30486:SF12">
    <property type="entry name" value="TYPE IV PILUS ATPASE PILU"/>
    <property type="match status" value="1"/>
</dbReference>
<dbReference type="PANTHER" id="PTHR30486">
    <property type="entry name" value="TWITCHING MOTILITY PROTEIN PILT"/>
    <property type="match status" value="1"/>
</dbReference>
<evidence type="ECO:0000313" key="4">
    <source>
        <dbReference type="Proteomes" id="UP000885826"/>
    </source>
</evidence>
<name>A0A9C9EM27_UNCW3</name>
<dbReference type="Gene3D" id="3.40.50.300">
    <property type="entry name" value="P-loop containing nucleotide triphosphate hydrolases"/>
    <property type="match status" value="1"/>
</dbReference>
<proteinExistence type="inferred from homology"/>
<dbReference type="Gene3D" id="3.30.450.90">
    <property type="match status" value="1"/>
</dbReference>
<dbReference type="Proteomes" id="UP000885826">
    <property type="component" value="Unassembled WGS sequence"/>
</dbReference>
<dbReference type="InterPro" id="IPR050921">
    <property type="entry name" value="T4SS_GSP_E_ATPase"/>
</dbReference>
<sequence length="304" mass="34902">MKRGGKTLGDFLKVLWREKGQDLIISVGSPPVIRKPGTLIPIGENFLTPEQVEELIYSVLNSKQKKIFEDGRELNFSFGIRKMGRFIANIFRQRGAPSAVFRFIPFKIPKWDEIDIPKKILPLLNEKNGLVVVSGLPGSGTREIMASLIEYINEHREVFIITIEEPIEYLHHHKKSIINQRQIGYDTESFSSAVEYIESQGPDVVVFNLVDSKRRLQSVLELAERCCLCMILFRIPDAKQCLNYIIKSFPVQEQPFVRERLADSLLFILTSRIVETKKKIMLKKEVLINNSRLKTLLKSGKFKG</sequence>
<accession>A0A9C9EM27</accession>
<gene>
    <name evidence="3" type="ORF">ENI34_05195</name>
</gene>
<comment type="similarity">
    <text evidence="1">Belongs to the GSP E family.</text>
</comment>
<dbReference type="AlphaFoldDB" id="A0A9C9EM27"/>
<dbReference type="InterPro" id="IPR027417">
    <property type="entry name" value="P-loop_NTPase"/>
</dbReference>
<dbReference type="SUPFAM" id="SSF52540">
    <property type="entry name" value="P-loop containing nucleoside triphosphate hydrolases"/>
    <property type="match status" value="1"/>
</dbReference>
<protein>
    <recommendedName>
        <fullName evidence="2">Bacterial type II secretion system protein E domain-containing protein</fullName>
    </recommendedName>
</protein>
<dbReference type="Pfam" id="PF00437">
    <property type="entry name" value="T2SSE"/>
    <property type="match status" value="1"/>
</dbReference>
<reference evidence="3" key="1">
    <citation type="journal article" date="2020" name="mSystems">
        <title>Genome- and Community-Level Interaction Insights into Carbon Utilization and Element Cycling Functions of Hydrothermarchaeota in Hydrothermal Sediment.</title>
        <authorList>
            <person name="Zhou Z."/>
            <person name="Liu Y."/>
            <person name="Xu W."/>
            <person name="Pan J."/>
            <person name="Luo Z.H."/>
            <person name="Li M."/>
        </authorList>
    </citation>
    <scope>NUCLEOTIDE SEQUENCE</scope>
    <source>
        <strain evidence="3">HyVt-388</strain>
    </source>
</reference>
<evidence type="ECO:0000259" key="2">
    <source>
        <dbReference type="Pfam" id="PF00437"/>
    </source>
</evidence>